<reference evidence="2 3" key="1">
    <citation type="submission" date="2016-03" db="EMBL/GenBank/DDBJ databases">
        <title>Draft genome sequence of Flavobacterium fryxellicola DSM 16209.</title>
        <authorList>
            <person name="Shin S.-K."/>
            <person name="Yi H."/>
        </authorList>
    </citation>
    <scope>NUCLEOTIDE SEQUENCE [LARGE SCALE GENOMIC DNA]</scope>
    <source>
        <strain evidence="2 3">DSM 16209</strain>
    </source>
</reference>
<dbReference type="Proteomes" id="UP000077164">
    <property type="component" value="Unassembled WGS sequence"/>
</dbReference>
<name>A0A167XZA6_9FLAO</name>
<accession>A0A167XZA6</accession>
<sequence>MENNDLGSKKTNNKQQINDQTGSERTLNENNTTAPNLKEEIEIDANGNEKVVQRARNVDGSIAATPATDERTWNENESLSRGVSTEKEAMRTVENEDLNSDITAHRYPASHPDNKEDRGNIKLDE</sequence>
<comment type="caution">
    <text evidence="2">The sequence shown here is derived from an EMBL/GenBank/DDBJ whole genome shotgun (WGS) entry which is preliminary data.</text>
</comment>
<dbReference type="EMBL" id="LVJE01000010">
    <property type="protein sequence ID" value="OAB28852.1"/>
    <property type="molecule type" value="Genomic_DNA"/>
</dbReference>
<keyword evidence="3" id="KW-1185">Reference proteome</keyword>
<organism evidence="2 3">
    <name type="scientific">Flavobacterium fryxellicola</name>
    <dbReference type="NCBI Taxonomy" id="249352"/>
    <lineage>
        <taxon>Bacteria</taxon>
        <taxon>Pseudomonadati</taxon>
        <taxon>Bacteroidota</taxon>
        <taxon>Flavobacteriia</taxon>
        <taxon>Flavobacteriales</taxon>
        <taxon>Flavobacteriaceae</taxon>
        <taxon>Flavobacterium</taxon>
    </lineage>
</organism>
<dbReference type="AlphaFoldDB" id="A0A167XZA6"/>
<feature type="region of interest" description="Disordered" evidence="1">
    <location>
        <begin position="1"/>
        <end position="125"/>
    </location>
</feature>
<evidence type="ECO:0000313" key="3">
    <source>
        <dbReference type="Proteomes" id="UP000077164"/>
    </source>
</evidence>
<gene>
    <name evidence="2" type="ORF">FBFR_05120</name>
</gene>
<feature type="compositionally biased region" description="Basic and acidic residues" evidence="1">
    <location>
        <begin position="84"/>
        <end position="94"/>
    </location>
</feature>
<feature type="compositionally biased region" description="Basic and acidic residues" evidence="1">
    <location>
        <begin position="112"/>
        <end position="125"/>
    </location>
</feature>
<feature type="compositionally biased region" description="Polar residues" evidence="1">
    <location>
        <begin position="1"/>
        <end position="35"/>
    </location>
</feature>
<dbReference type="RefSeq" id="WP_066077826.1">
    <property type="nucleotide sequence ID" value="NZ_FRDK01000002.1"/>
</dbReference>
<evidence type="ECO:0000256" key="1">
    <source>
        <dbReference type="SAM" id="MobiDB-lite"/>
    </source>
</evidence>
<dbReference type="OrthoDB" id="1374894at2"/>
<protein>
    <submittedName>
        <fullName evidence="2">Uncharacterized protein</fullName>
    </submittedName>
</protein>
<proteinExistence type="predicted"/>
<evidence type="ECO:0000313" key="2">
    <source>
        <dbReference type="EMBL" id="OAB28852.1"/>
    </source>
</evidence>
<dbReference type="STRING" id="249352.SAMN05444395_102439"/>